<proteinExistence type="inferred from homology"/>
<evidence type="ECO:0000313" key="7">
    <source>
        <dbReference type="Proteomes" id="UP000005439"/>
    </source>
</evidence>
<dbReference type="InterPro" id="IPR002912">
    <property type="entry name" value="ACT_dom"/>
</dbReference>
<dbReference type="InterPro" id="IPR036477">
    <property type="entry name" value="Formyl_transf_N_sf"/>
</dbReference>
<keyword evidence="3" id="KW-0658">Purine biosynthesis</keyword>
<dbReference type="PROSITE" id="PS51671">
    <property type="entry name" value="ACT"/>
    <property type="match status" value="1"/>
</dbReference>
<gene>
    <name evidence="3" type="primary">purU</name>
    <name evidence="6" type="ordered locus">Sulac_2975</name>
</gene>
<dbReference type="Pfam" id="PF00551">
    <property type="entry name" value="Formyl_trans_N"/>
    <property type="match status" value="1"/>
</dbReference>
<dbReference type="EC" id="3.5.1.10" evidence="3 4"/>
<name>G8U094_SULAD</name>
<dbReference type="PANTHER" id="PTHR42706">
    <property type="entry name" value="FORMYLTETRAHYDROFOLATE DEFORMYLASE"/>
    <property type="match status" value="1"/>
</dbReference>
<evidence type="ECO:0000256" key="1">
    <source>
        <dbReference type="ARBA" id="ARBA00022563"/>
    </source>
</evidence>
<comment type="pathway">
    <text evidence="3">Purine metabolism; IMP biosynthesis via de novo pathway; formate from 10-formyl-5,6,7,8-tetrahydrofolate: step 1/1.</text>
</comment>
<keyword evidence="1 3" id="KW-0554">One-carbon metabolism</keyword>
<evidence type="ECO:0000256" key="3">
    <source>
        <dbReference type="HAMAP-Rule" id="MF_01927"/>
    </source>
</evidence>
<dbReference type="Gene3D" id="3.30.70.260">
    <property type="match status" value="1"/>
</dbReference>
<dbReference type="GO" id="GO:0006730">
    <property type="term" value="P:one-carbon metabolic process"/>
    <property type="evidence" value="ECO:0007669"/>
    <property type="project" value="UniProtKB-KW"/>
</dbReference>
<dbReference type="InterPro" id="IPR045865">
    <property type="entry name" value="ACT-like_dom_sf"/>
</dbReference>
<dbReference type="PATRIC" id="fig|679936.5.peg.3069"/>
<dbReference type="CDD" id="cd08648">
    <property type="entry name" value="FMT_core_Formyl-FH4-Hydrolase_C"/>
    <property type="match status" value="1"/>
</dbReference>
<dbReference type="Gene3D" id="3.40.50.170">
    <property type="entry name" value="Formyl transferase, N-terminal domain"/>
    <property type="match status" value="1"/>
</dbReference>
<evidence type="ECO:0000256" key="2">
    <source>
        <dbReference type="ARBA" id="ARBA00022801"/>
    </source>
</evidence>
<keyword evidence="2 3" id="KW-0378">Hydrolase</keyword>
<comment type="catalytic activity">
    <reaction evidence="3">
        <text>(6R)-10-formyltetrahydrofolate + H2O = (6S)-5,6,7,8-tetrahydrofolate + formate + H(+)</text>
        <dbReference type="Rhea" id="RHEA:19833"/>
        <dbReference type="ChEBI" id="CHEBI:15377"/>
        <dbReference type="ChEBI" id="CHEBI:15378"/>
        <dbReference type="ChEBI" id="CHEBI:15740"/>
        <dbReference type="ChEBI" id="CHEBI:57453"/>
        <dbReference type="ChEBI" id="CHEBI:195366"/>
        <dbReference type="EC" id="3.5.1.10"/>
    </reaction>
</comment>
<dbReference type="HOGENOM" id="CLU_038395_3_0_9"/>
<dbReference type="PRINTS" id="PR01575">
    <property type="entry name" value="FFH4HYDRLASE"/>
</dbReference>
<dbReference type="PANTHER" id="PTHR42706:SF1">
    <property type="entry name" value="FORMYLTETRAHYDROFOLATE DEFORMYLASE 2, MITOCHONDRIAL"/>
    <property type="match status" value="1"/>
</dbReference>
<dbReference type="Proteomes" id="UP000005439">
    <property type="component" value="Chromosome"/>
</dbReference>
<dbReference type="SUPFAM" id="SSF55021">
    <property type="entry name" value="ACT-like"/>
    <property type="match status" value="1"/>
</dbReference>
<dbReference type="NCBIfam" id="NF004684">
    <property type="entry name" value="PRK06027.1"/>
    <property type="match status" value="1"/>
</dbReference>
<organism evidence="6 7">
    <name type="scientific">Sulfobacillus acidophilus (strain ATCC 700253 / DSM 10332 / NAL)</name>
    <dbReference type="NCBI Taxonomy" id="679936"/>
    <lineage>
        <taxon>Bacteria</taxon>
        <taxon>Bacillati</taxon>
        <taxon>Bacillota</taxon>
        <taxon>Clostridia</taxon>
        <taxon>Eubacteriales</taxon>
        <taxon>Clostridiales Family XVII. Incertae Sedis</taxon>
        <taxon>Sulfobacillus</taxon>
    </lineage>
</organism>
<dbReference type="GO" id="GO:0008864">
    <property type="term" value="F:formyltetrahydrofolate deformylase activity"/>
    <property type="evidence" value="ECO:0007669"/>
    <property type="project" value="UniProtKB-UniRule"/>
</dbReference>
<reference evidence="7" key="1">
    <citation type="submission" date="2011-12" db="EMBL/GenBank/DDBJ databases">
        <title>The complete genome of chromosome of Sulfobacillus acidophilus DSM 10332.</title>
        <authorList>
            <person name="Lucas S."/>
            <person name="Han J."/>
            <person name="Lapidus A."/>
            <person name="Bruce D."/>
            <person name="Goodwin L."/>
            <person name="Pitluck S."/>
            <person name="Peters L."/>
            <person name="Kyrpides N."/>
            <person name="Mavromatis K."/>
            <person name="Ivanova N."/>
            <person name="Mikhailova N."/>
            <person name="Chertkov O."/>
            <person name="Saunders E."/>
            <person name="Detter J.C."/>
            <person name="Tapia R."/>
            <person name="Han C."/>
            <person name="Land M."/>
            <person name="Hauser L."/>
            <person name="Markowitz V."/>
            <person name="Cheng J.-F."/>
            <person name="Hugenholtz P."/>
            <person name="Woyke T."/>
            <person name="Wu D."/>
            <person name="Pukall R."/>
            <person name="Gehrich-Schroeter G."/>
            <person name="Schneider S."/>
            <person name="Klenk H.-P."/>
            <person name="Eisen J.A."/>
        </authorList>
    </citation>
    <scope>NUCLEOTIDE SEQUENCE [LARGE SCALE GENOMIC DNA]</scope>
    <source>
        <strain evidence="7">ATCC 700253 / DSM 10332 / NAL</strain>
    </source>
</reference>
<dbReference type="NCBIfam" id="TIGR00655">
    <property type="entry name" value="PurU"/>
    <property type="match status" value="1"/>
</dbReference>
<dbReference type="HAMAP" id="MF_01927">
    <property type="entry name" value="PurU"/>
    <property type="match status" value="1"/>
</dbReference>
<dbReference type="InterPro" id="IPR041729">
    <property type="entry name" value="Formyl-FH4-Hydrolase_C"/>
</dbReference>
<dbReference type="KEGG" id="sap:Sulac_2975"/>
<dbReference type="Pfam" id="PF01842">
    <property type="entry name" value="ACT"/>
    <property type="match status" value="1"/>
</dbReference>
<dbReference type="PIRSF" id="PIRSF036480">
    <property type="entry name" value="FormyFH4_hydr"/>
    <property type="match status" value="1"/>
</dbReference>
<evidence type="ECO:0000259" key="5">
    <source>
        <dbReference type="PROSITE" id="PS51671"/>
    </source>
</evidence>
<comment type="similarity">
    <text evidence="3">Belongs to the PurU family.</text>
</comment>
<reference evidence="6 7" key="2">
    <citation type="journal article" date="2012" name="Stand. Genomic Sci.">
        <title>Complete genome sequence of the moderately thermophilic mineral-sulfide-oxidizing firmicute Sulfobacillus acidophilus type strain (NAL(T)).</title>
        <authorList>
            <person name="Anderson I."/>
            <person name="Chertkov O."/>
            <person name="Chen A."/>
            <person name="Saunders E."/>
            <person name="Lapidus A."/>
            <person name="Nolan M."/>
            <person name="Lucas S."/>
            <person name="Hammon N."/>
            <person name="Deshpande S."/>
            <person name="Cheng J.F."/>
            <person name="Han C."/>
            <person name="Tapia R."/>
            <person name="Goodwin L.A."/>
            <person name="Pitluck S."/>
            <person name="Liolios K."/>
            <person name="Pagani I."/>
            <person name="Ivanova N."/>
            <person name="Mikhailova N."/>
            <person name="Pati A."/>
            <person name="Palaniappan K."/>
            <person name="Land M."/>
            <person name="Pan C."/>
            <person name="Rohde M."/>
            <person name="Pukall R."/>
            <person name="Goker M."/>
            <person name="Detter J.C."/>
            <person name="Woyke T."/>
            <person name="Bristow J."/>
            <person name="Eisen J.A."/>
            <person name="Markowitz V."/>
            <person name="Hugenholtz P."/>
            <person name="Kyrpides N.C."/>
            <person name="Klenk H.P."/>
            <person name="Mavromatis K."/>
        </authorList>
    </citation>
    <scope>NUCLEOTIDE SEQUENCE [LARGE SCALE GENOMIC DNA]</scope>
    <source>
        <strain evidence="7">ATCC 700253 / DSM 10332 / NAL</strain>
    </source>
</reference>
<comment type="function">
    <text evidence="3">Catalyzes the hydrolysis of 10-formyltetrahydrofolate (formyl-FH4) to formate and tetrahydrofolate (FH4).</text>
</comment>
<feature type="domain" description="ACT" evidence="5">
    <location>
        <begin position="8"/>
        <end position="90"/>
    </location>
</feature>
<feature type="active site" evidence="3">
    <location>
        <position position="229"/>
    </location>
</feature>
<dbReference type="CDD" id="cd04875">
    <property type="entry name" value="ACT_F4HF-DF"/>
    <property type="match status" value="1"/>
</dbReference>
<dbReference type="EMBL" id="CP003179">
    <property type="protein sequence ID" value="AEW06436.1"/>
    <property type="molecule type" value="Genomic_DNA"/>
</dbReference>
<dbReference type="AlphaFoldDB" id="G8U094"/>
<evidence type="ECO:0000313" key="6">
    <source>
        <dbReference type="EMBL" id="AEW06436.1"/>
    </source>
</evidence>
<dbReference type="InterPro" id="IPR044074">
    <property type="entry name" value="PurU_ACT"/>
</dbReference>
<dbReference type="UniPathway" id="UPA00074">
    <property type="reaction ID" value="UER00170"/>
</dbReference>
<dbReference type="InterPro" id="IPR004810">
    <property type="entry name" value="PurU"/>
</dbReference>
<protein>
    <recommendedName>
        <fullName evidence="3 4">Formyltetrahydrofolate deformylase</fullName>
        <ecNumber evidence="3 4">3.5.1.10</ecNumber>
    </recommendedName>
    <alternativeName>
        <fullName evidence="3">Formyl-FH(4) hydrolase</fullName>
    </alternativeName>
</protein>
<keyword evidence="7" id="KW-1185">Reference proteome</keyword>
<sequence length="286" mass="32534">MSTRTPFRLLIACPDRPGIIAHVSSTLAHHGANITAFDQHSEGGDQGMFFMRAEFDLPDAEILFLRQALEALAPAYHMHWRLTPTAYRPRLAIWVSRESHCLTELVGQVESGDIAADIALILGNHEDLKPIADRHDIPFYTVPVDPQNKEASEAIADELMARYAVDTIVLARYMQILTPEFVARYPQRIINIHHSFLPAFIGPRPYHQAYARGVKLIGATAHYVTADLDAGPIIEQDVHRVDHRYGLEDFKRIGRYVERMVLARAVAWHVEERVLVYQNRTVVFPW</sequence>
<dbReference type="InterPro" id="IPR002376">
    <property type="entry name" value="Formyl_transf_N"/>
</dbReference>
<evidence type="ECO:0000256" key="4">
    <source>
        <dbReference type="NCBIfam" id="TIGR00655"/>
    </source>
</evidence>
<dbReference type="SUPFAM" id="SSF53328">
    <property type="entry name" value="Formyltransferase"/>
    <property type="match status" value="1"/>
</dbReference>
<dbReference type="GO" id="GO:0006189">
    <property type="term" value="P:'de novo' IMP biosynthetic process"/>
    <property type="evidence" value="ECO:0007669"/>
    <property type="project" value="UniProtKB-UniRule"/>
</dbReference>
<dbReference type="STRING" id="679936.Sulac_2975"/>
<accession>G8U094</accession>